<keyword evidence="1" id="KW-1133">Transmembrane helix</keyword>
<evidence type="ECO:0000313" key="3">
    <source>
        <dbReference type="Proteomes" id="UP001234178"/>
    </source>
</evidence>
<proteinExistence type="predicted"/>
<comment type="caution">
    <text evidence="2">The sequence shown here is derived from an EMBL/GenBank/DDBJ whole genome shotgun (WGS) entry which is preliminary data.</text>
</comment>
<accession>A0ABQ9ZLX0</accession>
<keyword evidence="1" id="KW-0472">Membrane</keyword>
<dbReference type="EMBL" id="JAOYFB010000004">
    <property type="protein sequence ID" value="KAK4013942.1"/>
    <property type="molecule type" value="Genomic_DNA"/>
</dbReference>
<sequence>MHKLCQRPNTMDGFQPHSLVFGNALGTHAMLLGWRNRGFQRNPHAYRKNVGQQVEASVVIPQRDLAYAFRYEEINFFEYQHQTNPAYMEALINSMDIMAYITASMNEHSMSGPNQIAGTSAIVVSATEESVLGTFTNWFENFKVYSFIILLIAIFLLIARTCYAIGFCGLILKSY</sequence>
<name>A0ABQ9ZLX0_9CRUS</name>
<evidence type="ECO:0000313" key="2">
    <source>
        <dbReference type="EMBL" id="KAK4013942.1"/>
    </source>
</evidence>
<organism evidence="2 3">
    <name type="scientific">Daphnia magna</name>
    <dbReference type="NCBI Taxonomy" id="35525"/>
    <lineage>
        <taxon>Eukaryota</taxon>
        <taxon>Metazoa</taxon>
        <taxon>Ecdysozoa</taxon>
        <taxon>Arthropoda</taxon>
        <taxon>Crustacea</taxon>
        <taxon>Branchiopoda</taxon>
        <taxon>Diplostraca</taxon>
        <taxon>Cladocera</taxon>
        <taxon>Anomopoda</taxon>
        <taxon>Daphniidae</taxon>
        <taxon>Daphnia</taxon>
    </lineage>
</organism>
<protein>
    <submittedName>
        <fullName evidence="2">Uncharacterized protein</fullName>
    </submittedName>
</protein>
<dbReference type="Proteomes" id="UP001234178">
    <property type="component" value="Unassembled WGS sequence"/>
</dbReference>
<gene>
    <name evidence="2" type="ORF">OUZ56_026490</name>
</gene>
<evidence type="ECO:0000256" key="1">
    <source>
        <dbReference type="SAM" id="Phobius"/>
    </source>
</evidence>
<keyword evidence="3" id="KW-1185">Reference proteome</keyword>
<reference evidence="2 3" key="1">
    <citation type="journal article" date="2023" name="Nucleic Acids Res.">
        <title>The hologenome of Daphnia magna reveals possible DNA methylation and microbiome-mediated evolution of the host genome.</title>
        <authorList>
            <person name="Chaturvedi A."/>
            <person name="Li X."/>
            <person name="Dhandapani V."/>
            <person name="Marshall H."/>
            <person name="Kissane S."/>
            <person name="Cuenca-Cambronero M."/>
            <person name="Asole G."/>
            <person name="Calvet F."/>
            <person name="Ruiz-Romero M."/>
            <person name="Marangio P."/>
            <person name="Guigo R."/>
            <person name="Rago D."/>
            <person name="Mirbahai L."/>
            <person name="Eastwood N."/>
            <person name="Colbourne J.K."/>
            <person name="Zhou J."/>
            <person name="Mallon E."/>
            <person name="Orsini L."/>
        </authorList>
    </citation>
    <scope>NUCLEOTIDE SEQUENCE [LARGE SCALE GENOMIC DNA]</scope>
    <source>
        <strain evidence="2">LRV0_1</strain>
    </source>
</reference>
<keyword evidence="1" id="KW-0812">Transmembrane</keyword>
<feature type="transmembrane region" description="Helical" evidence="1">
    <location>
        <begin position="144"/>
        <end position="172"/>
    </location>
</feature>